<keyword evidence="2" id="KW-1185">Reference proteome</keyword>
<evidence type="ECO:0000313" key="1">
    <source>
        <dbReference type="EMBL" id="GME29298.1"/>
    </source>
</evidence>
<name>A0ACB5S908_9PEZI</name>
<organism evidence="1 2">
    <name type="scientific">Neofusicoccum parvum</name>
    <dbReference type="NCBI Taxonomy" id="310453"/>
    <lineage>
        <taxon>Eukaryota</taxon>
        <taxon>Fungi</taxon>
        <taxon>Dikarya</taxon>
        <taxon>Ascomycota</taxon>
        <taxon>Pezizomycotina</taxon>
        <taxon>Dothideomycetes</taxon>
        <taxon>Dothideomycetes incertae sedis</taxon>
        <taxon>Botryosphaeriales</taxon>
        <taxon>Botryosphaeriaceae</taxon>
        <taxon>Neofusicoccum</taxon>
    </lineage>
</organism>
<gene>
    <name evidence="1" type="primary">g10882</name>
    <name evidence="1" type="ORF">NpPPO83_00010882</name>
</gene>
<dbReference type="Proteomes" id="UP001165186">
    <property type="component" value="Unassembled WGS sequence"/>
</dbReference>
<reference evidence="1" key="1">
    <citation type="submission" date="2024-09" db="EMBL/GenBank/DDBJ databases">
        <title>Draft Genome Sequences of Neofusicoccum parvum.</title>
        <authorList>
            <person name="Ashida A."/>
            <person name="Camagna M."/>
            <person name="Tanaka A."/>
            <person name="Takemoto D."/>
        </authorList>
    </citation>
    <scope>NUCLEOTIDE SEQUENCE</scope>
    <source>
        <strain evidence="1">PPO83</strain>
    </source>
</reference>
<proteinExistence type="predicted"/>
<evidence type="ECO:0000313" key="2">
    <source>
        <dbReference type="Proteomes" id="UP001165186"/>
    </source>
</evidence>
<dbReference type="EMBL" id="BSXG01000058">
    <property type="protein sequence ID" value="GME29298.1"/>
    <property type="molecule type" value="Genomic_DNA"/>
</dbReference>
<comment type="caution">
    <text evidence="1">The sequence shown here is derived from an EMBL/GenBank/DDBJ whole genome shotgun (WGS) entry which is preliminary data.</text>
</comment>
<sequence>MAQPLDIKKIAMIGCGSMGGGMALLFAEHEVQVSLQDPSDAAMDKVVAQARDSSTIPAGAVRKYSNYETLCASLDSPKVFVFSLPHGSVGDTVLGGLMPYLDKGDIIIDAGNENWQNTERRQAKCYTRGVRYVGMGVSGGYQAARQGPSMCPGGDDESLDLVLPLLRKVAAKDKNGAPCVGKAGTGGAGHYVKMIHNGIEHGMISAVSEAYGIMKSGLGMGNDEIGDVFERWNSRGELQGTFLVWIGADICRAKDKARNNESVLDTVEDKVVQDITGEEGTGIWSNEQAVFHHIPAPTLTTAHYLRLASADRNQRIRAQQTMGAAFPPQPLSLSGQAKQDFLEALRQATYAAFLTSYIQGVNIIERADRTNHWNIDYAAVLQIWRSGCIIQADHIASLLHPVFANHKALDTINLLFQKSVMADLKPCVAPLRDVVVRATAADHVLPALSASLEYVKYQTSTELPMSFAEAQLDYFGAHMYDRKGEEGTGAPTEGKHHFEWKPAKSSITGA</sequence>
<protein>
    <submittedName>
        <fullName evidence="1">6-phosphogluconate decarboxylating protein</fullName>
    </submittedName>
</protein>
<accession>A0ACB5S908</accession>